<keyword evidence="5" id="KW-0732">Signal</keyword>
<reference evidence="8" key="1">
    <citation type="submission" date="2017-05" db="EMBL/GenBank/DDBJ databases">
        <authorList>
            <person name="Rodrigo-Torres L."/>
            <person name="Arahal R. D."/>
            <person name="Lucena T."/>
        </authorList>
    </citation>
    <scope>NUCLEOTIDE SEQUENCE [LARGE SCALE GENOMIC DNA]</scope>
    <source>
        <strain evidence="8">CECT 8649</strain>
    </source>
</reference>
<protein>
    <submittedName>
        <fullName evidence="7">Cytochrome c</fullName>
    </submittedName>
</protein>
<organism evidence="7 8">
    <name type="scientific">Pelagimonas phthalicica</name>
    <dbReference type="NCBI Taxonomy" id="1037362"/>
    <lineage>
        <taxon>Bacteria</taxon>
        <taxon>Pseudomonadati</taxon>
        <taxon>Pseudomonadota</taxon>
        <taxon>Alphaproteobacteria</taxon>
        <taxon>Rhodobacterales</taxon>
        <taxon>Roseobacteraceae</taxon>
        <taxon>Pelagimonas</taxon>
    </lineage>
</organism>
<dbReference type="AlphaFoldDB" id="A0A238JJG5"/>
<dbReference type="InterPro" id="IPR036909">
    <property type="entry name" value="Cyt_c-like_dom_sf"/>
</dbReference>
<accession>A0A238JJG5</accession>
<dbReference type="Pfam" id="PF00034">
    <property type="entry name" value="Cytochrom_C"/>
    <property type="match status" value="1"/>
</dbReference>
<gene>
    <name evidence="7" type="ORF">TRP8649_04440</name>
</gene>
<keyword evidence="2 4" id="KW-0479">Metal-binding</keyword>
<dbReference type="EMBL" id="FXXP01000003">
    <property type="protein sequence ID" value="SMX30297.1"/>
    <property type="molecule type" value="Genomic_DNA"/>
</dbReference>
<dbReference type="SUPFAM" id="SSF46626">
    <property type="entry name" value="Cytochrome c"/>
    <property type="match status" value="1"/>
</dbReference>
<dbReference type="InterPro" id="IPR030999">
    <property type="entry name" value="Thiosulf_SoxX"/>
</dbReference>
<feature type="chain" id="PRO_5013303003" evidence="5">
    <location>
        <begin position="19"/>
        <end position="158"/>
    </location>
</feature>
<keyword evidence="1 4" id="KW-0349">Heme</keyword>
<dbReference type="GO" id="GO:0020037">
    <property type="term" value="F:heme binding"/>
    <property type="evidence" value="ECO:0007669"/>
    <property type="project" value="InterPro"/>
</dbReference>
<evidence type="ECO:0000313" key="8">
    <source>
        <dbReference type="Proteomes" id="UP000225972"/>
    </source>
</evidence>
<dbReference type="GO" id="GO:0046872">
    <property type="term" value="F:metal ion binding"/>
    <property type="evidence" value="ECO:0007669"/>
    <property type="project" value="UniProtKB-KW"/>
</dbReference>
<evidence type="ECO:0000256" key="4">
    <source>
        <dbReference type="PROSITE-ProRule" id="PRU00433"/>
    </source>
</evidence>
<evidence type="ECO:0000313" key="7">
    <source>
        <dbReference type="EMBL" id="SMX30297.1"/>
    </source>
</evidence>
<name>A0A238JJG5_9RHOB</name>
<dbReference type="OrthoDB" id="9793634at2"/>
<keyword evidence="8" id="KW-1185">Reference proteome</keyword>
<dbReference type="NCBIfam" id="TIGR04485">
    <property type="entry name" value="thiosulf_SoxX"/>
    <property type="match status" value="1"/>
</dbReference>
<evidence type="ECO:0000256" key="5">
    <source>
        <dbReference type="SAM" id="SignalP"/>
    </source>
</evidence>
<feature type="signal peptide" evidence="5">
    <location>
        <begin position="1"/>
        <end position="18"/>
    </location>
</feature>
<keyword evidence="3 4" id="KW-0408">Iron</keyword>
<evidence type="ECO:0000256" key="1">
    <source>
        <dbReference type="ARBA" id="ARBA00022617"/>
    </source>
</evidence>
<feature type="domain" description="Cytochrome c" evidence="6">
    <location>
        <begin position="43"/>
        <end position="156"/>
    </location>
</feature>
<sequence>MRLLTITAAMLVAGMATAETVAPADVQFDEDGAVAVSLTGQPGDAARGRDVFATKSKGNCVSCHAVAQLADVPFHGEVGPELSWTGDNRSAEELRGIVADAKMTFEGSMMPSFYKTKGYIRPGDAYTGKAPKTDELPPLLSAQDIEDVVAFLLTLQES</sequence>
<evidence type="ECO:0000256" key="2">
    <source>
        <dbReference type="ARBA" id="ARBA00022723"/>
    </source>
</evidence>
<evidence type="ECO:0000256" key="3">
    <source>
        <dbReference type="ARBA" id="ARBA00023004"/>
    </source>
</evidence>
<dbReference type="RefSeq" id="WP_099249202.1">
    <property type="nucleotide sequence ID" value="NZ_FXXP01000003.1"/>
</dbReference>
<evidence type="ECO:0000259" key="6">
    <source>
        <dbReference type="PROSITE" id="PS51007"/>
    </source>
</evidence>
<dbReference type="InterPro" id="IPR009056">
    <property type="entry name" value="Cyt_c-like_dom"/>
</dbReference>
<proteinExistence type="predicted"/>
<dbReference type="PROSITE" id="PS51007">
    <property type="entry name" value="CYTC"/>
    <property type="match status" value="1"/>
</dbReference>
<dbReference type="Gene3D" id="1.10.760.10">
    <property type="entry name" value="Cytochrome c-like domain"/>
    <property type="match status" value="1"/>
</dbReference>
<dbReference type="Proteomes" id="UP000225972">
    <property type="component" value="Unassembled WGS sequence"/>
</dbReference>
<dbReference type="GO" id="GO:0009055">
    <property type="term" value="F:electron transfer activity"/>
    <property type="evidence" value="ECO:0007669"/>
    <property type="project" value="InterPro"/>
</dbReference>